<comment type="subcellular location">
    <subcellularLocation>
        <location evidence="1 9">Cell outer membrane</location>
        <topology evidence="1 9">Multi-pass membrane protein</topology>
    </subcellularLocation>
</comment>
<gene>
    <name evidence="14" type="ORF">ACFOEE_07885</name>
</gene>
<dbReference type="PANTHER" id="PTHR30069:SF49">
    <property type="entry name" value="OUTER MEMBRANE PROTEIN C"/>
    <property type="match status" value="1"/>
</dbReference>
<comment type="similarity">
    <text evidence="9 11">Belongs to the TonB-dependent receptor family.</text>
</comment>
<keyword evidence="14" id="KW-0675">Receptor</keyword>
<dbReference type="PROSITE" id="PS01156">
    <property type="entry name" value="TONB_DEPENDENT_REC_2"/>
    <property type="match status" value="1"/>
</dbReference>
<dbReference type="InterPro" id="IPR012910">
    <property type="entry name" value="Plug_dom"/>
</dbReference>
<reference evidence="15" key="1">
    <citation type="journal article" date="2019" name="Int. J. Syst. Evol. Microbiol.">
        <title>The Global Catalogue of Microorganisms (GCM) 10K type strain sequencing project: providing services to taxonomists for standard genome sequencing and annotation.</title>
        <authorList>
            <consortium name="The Broad Institute Genomics Platform"/>
            <consortium name="The Broad Institute Genome Sequencing Center for Infectious Disease"/>
            <person name="Wu L."/>
            <person name="Ma J."/>
        </authorList>
    </citation>
    <scope>NUCLEOTIDE SEQUENCE [LARGE SCALE GENOMIC DNA]</scope>
    <source>
        <strain evidence="15">KCTC 42730</strain>
    </source>
</reference>
<keyword evidence="7 9" id="KW-0472">Membrane</keyword>
<protein>
    <submittedName>
        <fullName evidence="14">TonB-dependent copper receptor</fullName>
    </submittedName>
</protein>
<evidence type="ECO:0000313" key="15">
    <source>
        <dbReference type="Proteomes" id="UP001595453"/>
    </source>
</evidence>
<dbReference type="InterPro" id="IPR037066">
    <property type="entry name" value="Plug_dom_sf"/>
</dbReference>
<keyword evidence="2 9" id="KW-0813">Transport</keyword>
<dbReference type="EMBL" id="JBHRSD010000011">
    <property type="protein sequence ID" value="MFC3032434.1"/>
    <property type="molecule type" value="Genomic_DNA"/>
</dbReference>
<dbReference type="InterPro" id="IPR010100">
    <property type="entry name" value="TonB-dep_Cu_rcpt"/>
</dbReference>
<feature type="short sequence motif" description="TonB C-terminal box" evidence="10">
    <location>
        <begin position="655"/>
        <end position="672"/>
    </location>
</feature>
<evidence type="ECO:0000256" key="9">
    <source>
        <dbReference type="PROSITE-ProRule" id="PRU01360"/>
    </source>
</evidence>
<dbReference type="RefSeq" id="WP_377122916.1">
    <property type="nucleotide sequence ID" value="NZ_JBHRSD010000011.1"/>
</dbReference>
<accession>A0ABV7CIK6</accession>
<dbReference type="SUPFAM" id="SSF56935">
    <property type="entry name" value="Porins"/>
    <property type="match status" value="1"/>
</dbReference>
<name>A0ABV7CIK6_9GAMM</name>
<evidence type="ECO:0000256" key="11">
    <source>
        <dbReference type="RuleBase" id="RU003357"/>
    </source>
</evidence>
<dbReference type="CDD" id="cd01347">
    <property type="entry name" value="ligand_gated_channel"/>
    <property type="match status" value="1"/>
</dbReference>
<comment type="caution">
    <text evidence="14">The sequence shown here is derived from an EMBL/GenBank/DDBJ whole genome shotgun (WGS) entry which is preliminary data.</text>
</comment>
<dbReference type="InterPro" id="IPR010917">
    <property type="entry name" value="TonB_rcpt_CS"/>
</dbReference>
<keyword evidence="5" id="KW-0732">Signal</keyword>
<dbReference type="InterPro" id="IPR036942">
    <property type="entry name" value="Beta-barrel_TonB_sf"/>
</dbReference>
<keyword evidence="15" id="KW-1185">Reference proteome</keyword>
<evidence type="ECO:0000256" key="1">
    <source>
        <dbReference type="ARBA" id="ARBA00004571"/>
    </source>
</evidence>
<evidence type="ECO:0000256" key="3">
    <source>
        <dbReference type="ARBA" id="ARBA00022452"/>
    </source>
</evidence>
<organism evidence="14 15">
    <name type="scientific">Pseudoalteromonas fenneropenaei</name>
    <dbReference type="NCBI Taxonomy" id="1737459"/>
    <lineage>
        <taxon>Bacteria</taxon>
        <taxon>Pseudomonadati</taxon>
        <taxon>Pseudomonadota</taxon>
        <taxon>Gammaproteobacteria</taxon>
        <taxon>Alteromonadales</taxon>
        <taxon>Pseudoalteromonadaceae</taxon>
        <taxon>Pseudoalteromonas</taxon>
    </lineage>
</organism>
<dbReference type="PROSITE" id="PS52016">
    <property type="entry name" value="TONB_DEPENDENT_REC_3"/>
    <property type="match status" value="1"/>
</dbReference>
<dbReference type="InterPro" id="IPR039426">
    <property type="entry name" value="TonB-dep_rcpt-like"/>
</dbReference>
<dbReference type="Proteomes" id="UP001595453">
    <property type="component" value="Unassembled WGS sequence"/>
</dbReference>
<keyword evidence="3 9" id="KW-1134">Transmembrane beta strand</keyword>
<sequence length="672" mass="74522">MQYSLLTLAMATTLSLPTKADEIEKIVVITPMQTPLKITTDPKLPRQPLPAQDGADLLSSIAGFSLVKKGAASGDPVFRGMAGSRLAILTDGGMTLGGCGSRMDPPTAYITPQSYDTLTIIKGPQSVQYGPGSSAATVIFSRDKHRLDQAGITGFANTVLGSDGRHGINSDVQFGNRSYNARIATSYQTADDYQDGDNQRIHSAYDKWNADAEFAYTPDDDTSYRLSLGKSDGNVAYADRMMDGSLFERSHAALKFDLGALSGVVQSLQGQIYYNYVDHVMDNYSLRPFIPSMMMKMPMAANPDRHTQGAKLQATSTLDTAINLVYGFDFQYNTHRNRNIMNAPMVDFNTVARITDAEFEQTGLYGEITYPIDAQAQWVAGLRVDFWQAKDKREQITTMMAAKPNPTSQQARHDTLSSGFVRYQWQTATSSYYIGFGRSERFPDYWELVGSGRGAVDSLSAFNTRSEKNHQFDIGMIQQGQQWQTSTALFYNRVDDYILLDNAYAKMGMPTSVTRNIDSESYGLEVELQYALSTKLNWQSALSYVYGSNLTDHRPLAQQPPLAWRNSLRFDWQQWQFGLLWQLTKAQHRVALAQGNIAGQDVAKSAGFGTLALNTNYSYSDSVTISAGIDNLFDKTYAEHLSRAGAAVSGYSQVSRVNAAGRTLWLNLDWRF</sequence>
<evidence type="ECO:0000256" key="7">
    <source>
        <dbReference type="ARBA" id="ARBA00023136"/>
    </source>
</evidence>
<dbReference type="Pfam" id="PF00593">
    <property type="entry name" value="TonB_dep_Rec_b-barrel"/>
    <property type="match status" value="1"/>
</dbReference>
<dbReference type="NCBIfam" id="TIGR01778">
    <property type="entry name" value="TonB-copper"/>
    <property type="match status" value="1"/>
</dbReference>
<dbReference type="PANTHER" id="PTHR30069">
    <property type="entry name" value="TONB-DEPENDENT OUTER MEMBRANE RECEPTOR"/>
    <property type="match status" value="1"/>
</dbReference>
<feature type="domain" description="TonB-dependent receptor plug" evidence="13">
    <location>
        <begin position="46"/>
        <end position="136"/>
    </location>
</feature>
<keyword evidence="8 9" id="KW-0998">Cell outer membrane</keyword>
<evidence type="ECO:0000256" key="2">
    <source>
        <dbReference type="ARBA" id="ARBA00022448"/>
    </source>
</evidence>
<dbReference type="Gene3D" id="2.170.130.10">
    <property type="entry name" value="TonB-dependent receptor, plug domain"/>
    <property type="match status" value="1"/>
</dbReference>
<evidence type="ECO:0000256" key="5">
    <source>
        <dbReference type="ARBA" id="ARBA00022729"/>
    </source>
</evidence>
<keyword evidence="4 9" id="KW-0812">Transmembrane</keyword>
<evidence type="ECO:0000259" key="12">
    <source>
        <dbReference type="Pfam" id="PF00593"/>
    </source>
</evidence>
<evidence type="ECO:0000259" key="13">
    <source>
        <dbReference type="Pfam" id="PF07715"/>
    </source>
</evidence>
<proteinExistence type="inferred from homology"/>
<keyword evidence="6 11" id="KW-0798">TonB box</keyword>
<evidence type="ECO:0000313" key="14">
    <source>
        <dbReference type="EMBL" id="MFC3032434.1"/>
    </source>
</evidence>
<dbReference type="Gene3D" id="2.40.170.20">
    <property type="entry name" value="TonB-dependent receptor, beta-barrel domain"/>
    <property type="match status" value="1"/>
</dbReference>
<evidence type="ECO:0000256" key="6">
    <source>
        <dbReference type="ARBA" id="ARBA00023077"/>
    </source>
</evidence>
<evidence type="ECO:0000256" key="8">
    <source>
        <dbReference type="ARBA" id="ARBA00023237"/>
    </source>
</evidence>
<evidence type="ECO:0000256" key="10">
    <source>
        <dbReference type="PROSITE-ProRule" id="PRU10144"/>
    </source>
</evidence>
<evidence type="ECO:0000256" key="4">
    <source>
        <dbReference type="ARBA" id="ARBA00022692"/>
    </source>
</evidence>
<dbReference type="Pfam" id="PF07715">
    <property type="entry name" value="Plug"/>
    <property type="match status" value="1"/>
</dbReference>
<dbReference type="InterPro" id="IPR000531">
    <property type="entry name" value="Beta-barrel_TonB"/>
</dbReference>
<feature type="domain" description="TonB-dependent receptor-like beta-barrel" evidence="12">
    <location>
        <begin position="190"/>
        <end position="632"/>
    </location>
</feature>